<evidence type="ECO:0000256" key="1">
    <source>
        <dbReference type="SAM" id="MobiDB-lite"/>
    </source>
</evidence>
<evidence type="ECO:0000256" key="2">
    <source>
        <dbReference type="SAM" id="Phobius"/>
    </source>
</evidence>
<keyword evidence="2" id="KW-0812">Transmembrane</keyword>
<sequence length="424" mass="46269">MFDPGSTSGLPLVEEGTSASAGRATSEVLVDDGRDELDFLLDAFTDDIALPSNENEIIQEDPSDEGKHNSTPCSDERDIYNDLGDLDGWFQMNDGRADSSGVQSDAYYLNNMLSQDNLAYIELNDLMTPLPCLAGVTVTDQSSDGRISGNNSNDIMGQFHPAGSFTGIDQYAPHGSQLHPLPEGCSEGDNCLEVLQTGNNQLLRGSAAANDLDFPRGQPENGASFTEHMERGTRKEICMSRSYPARPPSAAARSLCCGGSSIHIKAEVTHGAGECTNEALLLMMGGSGSWWCNLPQAVVQKLPYLICLVEFDSVQILIYCCFNKTLSDSWSYYCHRLDEHSFAPFSQLSLNGNLLNCFTIIGINGIYTRNIQSPPPKTIPRKTDCRTRKNGAGRPFHDAIIFSVLVSYFSFVLLRLLGLCLFVL</sequence>
<dbReference type="Proteomes" id="UP000231279">
    <property type="component" value="Unassembled WGS sequence"/>
</dbReference>
<keyword evidence="2" id="KW-1133">Transmembrane helix</keyword>
<dbReference type="EMBL" id="NKXS01004738">
    <property type="protein sequence ID" value="PIN05525.1"/>
    <property type="molecule type" value="Genomic_DNA"/>
</dbReference>
<feature type="region of interest" description="Disordered" evidence="1">
    <location>
        <begin position="55"/>
        <end position="77"/>
    </location>
</feature>
<comment type="caution">
    <text evidence="3">The sequence shown here is derived from an EMBL/GenBank/DDBJ whole genome shotgun (WGS) entry which is preliminary data.</text>
</comment>
<dbReference type="AlphaFoldDB" id="A0A2G9GJZ4"/>
<protein>
    <submittedName>
        <fullName evidence="3">Uncharacterized protein</fullName>
    </submittedName>
</protein>
<evidence type="ECO:0000313" key="3">
    <source>
        <dbReference type="EMBL" id="PIN05525.1"/>
    </source>
</evidence>
<accession>A0A2G9GJZ4</accession>
<gene>
    <name evidence="3" type="ORF">CDL12_21928</name>
</gene>
<feature type="transmembrane region" description="Helical" evidence="2">
    <location>
        <begin position="399"/>
        <end position="423"/>
    </location>
</feature>
<dbReference type="OrthoDB" id="1882472at2759"/>
<keyword evidence="2" id="KW-0472">Membrane</keyword>
<proteinExistence type="predicted"/>
<feature type="compositionally biased region" description="Basic and acidic residues" evidence="1">
    <location>
        <begin position="64"/>
        <end position="77"/>
    </location>
</feature>
<name>A0A2G9GJZ4_9LAMI</name>
<evidence type="ECO:0000313" key="4">
    <source>
        <dbReference type="Proteomes" id="UP000231279"/>
    </source>
</evidence>
<reference evidence="4" key="1">
    <citation type="journal article" date="2018" name="Gigascience">
        <title>Genome assembly of the Pink Ipe (Handroanthus impetiginosus, Bignoniaceae), a highly valued, ecologically keystone Neotropical timber forest tree.</title>
        <authorList>
            <person name="Silva-Junior O.B."/>
            <person name="Grattapaglia D."/>
            <person name="Novaes E."/>
            <person name="Collevatti R.G."/>
        </authorList>
    </citation>
    <scope>NUCLEOTIDE SEQUENCE [LARGE SCALE GENOMIC DNA]</scope>
    <source>
        <strain evidence="4">cv. UFG-1</strain>
    </source>
</reference>
<feature type="region of interest" description="Disordered" evidence="1">
    <location>
        <begin position="1"/>
        <end position="25"/>
    </location>
</feature>
<keyword evidence="4" id="KW-1185">Reference proteome</keyword>
<organism evidence="3 4">
    <name type="scientific">Handroanthus impetiginosus</name>
    <dbReference type="NCBI Taxonomy" id="429701"/>
    <lineage>
        <taxon>Eukaryota</taxon>
        <taxon>Viridiplantae</taxon>
        <taxon>Streptophyta</taxon>
        <taxon>Embryophyta</taxon>
        <taxon>Tracheophyta</taxon>
        <taxon>Spermatophyta</taxon>
        <taxon>Magnoliopsida</taxon>
        <taxon>eudicotyledons</taxon>
        <taxon>Gunneridae</taxon>
        <taxon>Pentapetalae</taxon>
        <taxon>asterids</taxon>
        <taxon>lamiids</taxon>
        <taxon>Lamiales</taxon>
        <taxon>Bignoniaceae</taxon>
        <taxon>Crescentiina</taxon>
        <taxon>Tabebuia alliance</taxon>
        <taxon>Handroanthus</taxon>
    </lineage>
</organism>
<dbReference type="STRING" id="429701.A0A2G9GJZ4"/>